<name>A0ABN7X6L2_GIGMA</name>
<reference evidence="1 2" key="1">
    <citation type="submission" date="2021-06" db="EMBL/GenBank/DDBJ databases">
        <authorList>
            <person name="Kallberg Y."/>
            <person name="Tangrot J."/>
            <person name="Rosling A."/>
        </authorList>
    </citation>
    <scope>NUCLEOTIDE SEQUENCE [LARGE SCALE GENOMIC DNA]</scope>
    <source>
        <strain evidence="1 2">120-4 pot B 10/14</strain>
    </source>
</reference>
<feature type="non-terminal residue" evidence="1">
    <location>
        <position position="1"/>
    </location>
</feature>
<accession>A0ABN7X6L2</accession>
<protein>
    <submittedName>
        <fullName evidence="1">21275_t:CDS:1</fullName>
    </submittedName>
</protein>
<keyword evidence="2" id="KW-1185">Reference proteome</keyword>
<dbReference type="EMBL" id="CAJVQB010091783">
    <property type="protein sequence ID" value="CAG8848393.1"/>
    <property type="molecule type" value="Genomic_DNA"/>
</dbReference>
<dbReference type="Proteomes" id="UP000789901">
    <property type="component" value="Unassembled WGS sequence"/>
</dbReference>
<evidence type="ECO:0000313" key="2">
    <source>
        <dbReference type="Proteomes" id="UP000789901"/>
    </source>
</evidence>
<organism evidence="1 2">
    <name type="scientific">Gigaspora margarita</name>
    <dbReference type="NCBI Taxonomy" id="4874"/>
    <lineage>
        <taxon>Eukaryota</taxon>
        <taxon>Fungi</taxon>
        <taxon>Fungi incertae sedis</taxon>
        <taxon>Mucoromycota</taxon>
        <taxon>Glomeromycotina</taxon>
        <taxon>Glomeromycetes</taxon>
        <taxon>Diversisporales</taxon>
        <taxon>Gigasporaceae</taxon>
        <taxon>Gigaspora</taxon>
    </lineage>
</organism>
<evidence type="ECO:0000313" key="1">
    <source>
        <dbReference type="EMBL" id="CAG8848393.1"/>
    </source>
</evidence>
<comment type="caution">
    <text evidence="1">The sequence shown here is derived from an EMBL/GenBank/DDBJ whole genome shotgun (WGS) entry which is preliminary data.</text>
</comment>
<gene>
    <name evidence="1" type="ORF">GMARGA_LOCUS39156</name>
</gene>
<feature type="non-terminal residue" evidence="1">
    <location>
        <position position="197"/>
    </location>
</feature>
<sequence length="197" mass="22062">MAERANNQVCKALQDMISSLDILCQSTLPEIYNTKSSCISCKESGTLSQKDCEDEAKYTISSPDNKSLILKTKRENCEVHVQCLNSFRTSDKGDVEIFETNTRNKSEKHIDITAKFKACSNQTTIENLQASFGLTQDTRRTTDDQGSMSLVSKYDEQNDAFCNNIFMVVDTYANDSDRCNIASFIGCELPSDSRDPI</sequence>
<proteinExistence type="predicted"/>